<evidence type="ECO:0000256" key="3">
    <source>
        <dbReference type="ARBA" id="ARBA00023157"/>
    </source>
</evidence>
<comment type="caution">
    <text evidence="7">The sequence shown here is derived from an EMBL/GenBank/DDBJ whole genome shotgun (WGS) entry which is preliminary data.</text>
</comment>
<evidence type="ECO:0000259" key="6">
    <source>
        <dbReference type="PROSITE" id="PS51352"/>
    </source>
</evidence>
<proteinExistence type="predicted"/>
<keyword evidence="8" id="KW-1185">Reference proteome</keyword>
<keyword evidence="2" id="KW-0201">Cytochrome c-type biogenesis</keyword>
<dbReference type="Gene3D" id="3.40.30.10">
    <property type="entry name" value="Glutaredoxin"/>
    <property type="match status" value="1"/>
</dbReference>
<organism evidence="7 8">
    <name type="scientific">Flavobacterium qiangtangense</name>
    <dbReference type="NCBI Taxonomy" id="1442595"/>
    <lineage>
        <taxon>Bacteria</taxon>
        <taxon>Pseudomonadati</taxon>
        <taxon>Bacteroidota</taxon>
        <taxon>Flavobacteriia</taxon>
        <taxon>Flavobacteriales</taxon>
        <taxon>Flavobacteriaceae</taxon>
        <taxon>Flavobacterium</taxon>
    </lineage>
</organism>
<dbReference type="PROSITE" id="PS51352">
    <property type="entry name" value="THIOREDOXIN_2"/>
    <property type="match status" value="1"/>
</dbReference>
<evidence type="ECO:0000313" key="7">
    <source>
        <dbReference type="EMBL" id="MFC6097967.1"/>
    </source>
</evidence>
<dbReference type="RefSeq" id="WP_379792950.1">
    <property type="nucleotide sequence ID" value="NZ_JBHSQB010000010.1"/>
</dbReference>
<dbReference type="Proteomes" id="UP001596287">
    <property type="component" value="Unassembled WGS sequence"/>
</dbReference>
<dbReference type="InterPro" id="IPR013740">
    <property type="entry name" value="Redoxin"/>
</dbReference>
<evidence type="ECO:0000313" key="8">
    <source>
        <dbReference type="Proteomes" id="UP001596287"/>
    </source>
</evidence>
<dbReference type="CDD" id="cd02966">
    <property type="entry name" value="TlpA_like_family"/>
    <property type="match status" value="1"/>
</dbReference>
<dbReference type="Pfam" id="PF08534">
    <property type="entry name" value="Redoxin"/>
    <property type="match status" value="1"/>
</dbReference>
<keyword evidence="3" id="KW-1015">Disulfide bond</keyword>
<sequence length="331" mass="37471">MKKITIMIVAVFIALSCQKGVQLNTSIENSNSDSLVIHNKDFKITLHGSKGNFKGDFEAPTGFYQLFDGAEFSTLYLTKGFDLKITADGKRFAETLAFSGNGYKENAFLIRKKKMDQKLKENFRNDLPSEAKLKDILKKRLEDAKIQLSSEEYELHFPSLMLAEYERENEEIIAQLAEFKVKENNLAVLKNAVAPDINFENLNGGTTKLSSLKGSFLYIDVWATWCGPCKIELPHLKKLEEEFRGKPVQFVSISIDEPKDRAKWQKISTTNNFKGIQLLANDGWNSQWIKHFKIVGIPRFIIIGKDGKVIEPDAPRPSSSESIATLNNLLK</sequence>
<keyword evidence="5" id="KW-0175">Coiled coil</keyword>
<feature type="domain" description="Thioredoxin" evidence="6">
    <location>
        <begin position="188"/>
        <end position="331"/>
    </location>
</feature>
<comment type="subcellular location">
    <subcellularLocation>
        <location evidence="1">Cell envelope</location>
    </subcellularLocation>
</comment>
<evidence type="ECO:0000256" key="1">
    <source>
        <dbReference type="ARBA" id="ARBA00004196"/>
    </source>
</evidence>
<evidence type="ECO:0000256" key="2">
    <source>
        <dbReference type="ARBA" id="ARBA00022748"/>
    </source>
</evidence>
<dbReference type="InterPro" id="IPR036249">
    <property type="entry name" value="Thioredoxin-like_sf"/>
</dbReference>
<gene>
    <name evidence="7" type="ORF">ACFPVY_15035</name>
</gene>
<accession>A0ABW1PT60</accession>
<dbReference type="PANTHER" id="PTHR42852">
    <property type="entry name" value="THIOL:DISULFIDE INTERCHANGE PROTEIN DSBE"/>
    <property type="match status" value="1"/>
</dbReference>
<evidence type="ECO:0000256" key="4">
    <source>
        <dbReference type="ARBA" id="ARBA00023284"/>
    </source>
</evidence>
<dbReference type="SUPFAM" id="SSF52833">
    <property type="entry name" value="Thioredoxin-like"/>
    <property type="match status" value="1"/>
</dbReference>
<keyword evidence="4" id="KW-0676">Redox-active center</keyword>
<reference evidence="8" key="1">
    <citation type="journal article" date="2019" name="Int. J. Syst. Evol. Microbiol.">
        <title>The Global Catalogue of Microorganisms (GCM) 10K type strain sequencing project: providing services to taxonomists for standard genome sequencing and annotation.</title>
        <authorList>
            <consortium name="The Broad Institute Genomics Platform"/>
            <consortium name="The Broad Institute Genome Sequencing Center for Infectious Disease"/>
            <person name="Wu L."/>
            <person name="Ma J."/>
        </authorList>
    </citation>
    <scope>NUCLEOTIDE SEQUENCE [LARGE SCALE GENOMIC DNA]</scope>
    <source>
        <strain evidence="8">CCUG 49679</strain>
    </source>
</reference>
<evidence type="ECO:0000256" key="5">
    <source>
        <dbReference type="SAM" id="Coils"/>
    </source>
</evidence>
<feature type="coiled-coil region" evidence="5">
    <location>
        <begin position="134"/>
        <end position="182"/>
    </location>
</feature>
<dbReference type="PANTHER" id="PTHR42852:SF6">
    <property type="entry name" value="THIOL:DISULFIDE INTERCHANGE PROTEIN DSBE"/>
    <property type="match status" value="1"/>
</dbReference>
<dbReference type="PROSITE" id="PS51257">
    <property type="entry name" value="PROKAR_LIPOPROTEIN"/>
    <property type="match status" value="1"/>
</dbReference>
<protein>
    <submittedName>
        <fullName evidence="7">TlpA family protein disulfide reductase</fullName>
    </submittedName>
</protein>
<dbReference type="InterPro" id="IPR050553">
    <property type="entry name" value="Thioredoxin_ResA/DsbE_sf"/>
</dbReference>
<dbReference type="InterPro" id="IPR013766">
    <property type="entry name" value="Thioredoxin_domain"/>
</dbReference>
<name>A0ABW1PT60_9FLAO</name>
<dbReference type="EMBL" id="JBHSQB010000010">
    <property type="protein sequence ID" value="MFC6097967.1"/>
    <property type="molecule type" value="Genomic_DNA"/>
</dbReference>